<comment type="caution">
    <text evidence="1">The sequence shown here is derived from an EMBL/GenBank/DDBJ whole genome shotgun (WGS) entry which is preliminary data.</text>
</comment>
<dbReference type="AlphaFoldDB" id="A0A7K1Y0G0"/>
<evidence type="ECO:0000313" key="2">
    <source>
        <dbReference type="Proteomes" id="UP000451233"/>
    </source>
</evidence>
<dbReference type="RefSeq" id="WP_160907690.1">
    <property type="nucleotide sequence ID" value="NZ_WVHS01000003.1"/>
</dbReference>
<proteinExistence type="predicted"/>
<gene>
    <name evidence="1" type="ORF">GS398_15545</name>
</gene>
<evidence type="ECO:0008006" key="3">
    <source>
        <dbReference type="Google" id="ProtNLM"/>
    </source>
</evidence>
<sequence length="202" mass="21914">MKNTEPFIPPQYTGKQTDFADSRSFDSLTAARSCYEASALRLRTISKWHEYTGAGSATFGLTDATGNKLQREAQEGDYFSIDLPGPGPLAGNGVEWVHIEQLLTGGAAGAAEEFIVMQVRPCPDPRNSSADTAHFFAETATSTFVIARRALRVTAEIHGRNEQPNQNAGVVDKFRNTLIALFAREGASGVQWERLAHGLLNG</sequence>
<accession>A0A7K1Y0G0</accession>
<evidence type="ECO:0000313" key="1">
    <source>
        <dbReference type="EMBL" id="MXV16715.1"/>
    </source>
</evidence>
<protein>
    <recommendedName>
        <fullName evidence="3">DUF1990 family protein</fullName>
    </recommendedName>
</protein>
<dbReference type="EMBL" id="WVHS01000003">
    <property type="protein sequence ID" value="MXV16715.1"/>
    <property type="molecule type" value="Genomic_DNA"/>
</dbReference>
<reference evidence="1 2" key="1">
    <citation type="submission" date="2019-11" db="EMBL/GenBank/DDBJ databases">
        <title>Pedobacter sp. HMF7056 Genome sequencing and assembly.</title>
        <authorList>
            <person name="Kang H."/>
            <person name="Kim H."/>
            <person name="Joh K."/>
        </authorList>
    </citation>
    <scope>NUCLEOTIDE SEQUENCE [LARGE SCALE GENOMIC DNA]</scope>
    <source>
        <strain evidence="1 2">HMF7056</strain>
    </source>
</reference>
<dbReference type="Proteomes" id="UP000451233">
    <property type="component" value="Unassembled WGS sequence"/>
</dbReference>
<keyword evidence="2" id="KW-1185">Reference proteome</keyword>
<organism evidence="1 2">
    <name type="scientific">Hufsiella ginkgonis</name>
    <dbReference type="NCBI Taxonomy" id="2695274"/>
    <lineage>
        <taxon>Bacteria</taxon>
        <taxon>Pseudomonadati</taxon>
        <taxon>Bacteroidota</taxon>
        <taxon>Sphingobacteriia</taxon>
        <taxon>Sphingobacteriales</taxon>
        <taxon>Sphingobacteriaceae</taxon>
        <taxon>Hufsiella</taxon>
    </lineage>
</organism>
<name>A0A7K1Y0G0_9SPHI</name>